<reference evidence="2 3" key="1">
    <citation type="submission" date="2019-06" db="EMBL/GenBank/DDBJ databases">
        <title>New taxonomy in bacterial strain CC-CFT640, isolated from vineyard.</title>
        <authorList>
            <person name="Lin S.-Y."/>
            <person name="Tsai C.-F."/>
            <person name="Young C.-C."/>
        </authorList>
    </citation>
    <scope>NUCLEOTIDE SEQUENCE [LARGE SCALE GENOMIC DNA]</scope>
    <source>
        <strain evidence="2 3">CC-CFT640</strain>
    </source>
</reference>
<protein>
    <submittedName>
        <fullName evidence="2">Uncharacterized protein</fullName>
    </submittedName>
</protein>
<keyword evidence="1" id="KW-1133">Transmembrane helix</keyword>
<keyword evidence="1" id="KW-0472">Membrane</keyword>
<dbReference type="EMBL" id="VDUZ01000069">
    <property type="protein sequence ID" value="TXL69887.1"/>
    <property type="molecule type" value="Genomic_DNA"/>
</dbReference>
<name>A0A5C8P807_9HYPH</name>
<keyword evidence="3" id="KW-1185">Reference proteome</keyword>
<evidence type="ECO:0000256" key="1">
    <source>
        <dbReference type="SAM" id="Phobius"/>
    </source>
</evidence>
<feature type="transmembrane region" description="Helical" evidence="1">
    <location>
        <begin position="12"/>
        <end position="32"/>
    </location>
</feature>
<dbReference type="OrthoDB" id="5354021at2"/>
<proteinExistence type="predicted"/>
<evidence type="ECO:0000313" key="2">
    <source>
        <dbReference type="EMBL" id="TXL69887.1"/>
    </source>
</evidence>
<dbReference type="AlphaFoldDB" id="A0A5C8P807"/>
<evidence type="ECO:0000313" key="3">
    <source>
        <dbReference type="Proteomes" id="UP000321638"/>
    </source>
</evidence>
<gene>
    <name evidence="2" type="ORF">FHP25_36875</name>
</gene>
<dbReference type="RefSeq" id="WP_147852019.1">
    <property type="nucleotide sequence ID" value="NZ_VDUZ01000069.1"/>
</dbReference>
<organism evidence="2 3">
    <name type="scientific">Vineibacter terrae</name>
    <dbReference type="NCBI Taxonomy" id="2586908"/>
    <lineage>
        <taxon>Bacteria</taxon>
        <taxon>Pseudomonadati</taxon>
        <taxon>Pseudomonadota</taxon>
        <taxon>Alphaproteobacteria</taxon>
        <taxon>Hyphomicrobiales</taxon>
        <taxon>Vineibacter</taxon>
    </lineage>
</organism>
<accession>A0A5C8P807</accession>
<comment type="caution">
    <text evidence="2">The sequence shown here is derived from an EMBL/GenBank/DDBJ whole genome shotgun (WGS) entry which is preliminary data.</text>
</comment>
<sequence>MIHTGLHSPFLAFSKYLFLQGRVFSIFILLLWKPYMRFENKQLSVDSLVGATKYAPHIEEDDVPDRDHNRHGRTRIHRLNRGLFILRYVASKAPTEASARHIDAPKVRITPQNKADVELIAWPDAAAHELRGPGDGLVIRALRDATLALEVVPAFVGGSLDAELHLEPVSRLAHAEAQQQDPITPLGDVEQAAVEADRIEVLAHVARRGDIVVPTGEWICGPDYPMAIEGLEFRWPRRPAGLDIVTRVSVSRNGIHELPASLTGEFAGTRGRAAPITRLDISLTGERAKAFVLRSEALFLGSSVQSKSGRSVSLAGPTGREPLVGLRLSVVALEAFGAAQAASRPLPQETKAGTGWSSGGRVRVFRGLKKAGADSPSRVRERA</sequence>
<keyword evidence="1" id="KW-0812">Transmembrane</keyword>
<dbReference type="Proteomes" id="UP000321638">
    <property type="component" value="Unassembled WGS sequence"/>
</dbReference>